<dbReference type="STRING" id="4555.A0A368R347"/>
<reference evidence="2" key="1">
    <citation type="journal article" date="2012" name="Nat. Biotechnol.">
        <title>Reference genome sequence of the model plant Setaria.</title>
        <authorList>
            <person name="Bennetzen J.L."/>
            <person name="Schmutz J."/>
            <person name="Wang H."/>
            <person name="Percifield R."/>
            <person name="Hawkins J."/>
            <person name="Pontaroli A.C."/>
            <person name="Estep M."/>
            <person name="Feng L."/>
            <person name="Vaughn J.N."/>
            <person name="Grimwood J."/>
            <person name="Jenkins J."/>
            <person name="Barry K."/>
            <person name="Lindquist E."/>
            <person name="Hellsten U."/>
            <person name="Deshpande S."/>
            <person name="Wang X."/>
            <person name="Wu X."/>
            <person name="Mitros T."/>
            <person name="Triplett J."/>
            <person name="Yang X."/>
            <person name="Ye C.Y."/>
            <person name="Mauro-Herrera M."/>
            <person name="Wang L."/>
            <person name="Li P."/>
            <person name="Sharma M."/>
            <person name="Sharma R."/>
            <person name="Ronald P.C."/>
            <person name="Panaud O."/>
            <person name="Kellogg E.A."/>
            <person name="Brutnell T.P."/>
            <person name="Doust A.N."/>
            <person name="Tuskan G.A."/>
            <person name="Rokhsar D."/>
            <person name="Devos K.M."/>
        </authorList>
    </citation>
    <scope>NUCLEOTIDE SEQUENCE [LARGE SCALE GENOMIC DNA]</scope>
    <source>
        <strain evidence="2">Yugu1</strain>
    </source>
</reference>
<feature type="compositionally biased region" description="Gly residues" evidence="1">
    <location>
        <begin position="41"/>
        <end position="54"/>
    </location>
</feature>
<protein>
    <submittedName>
        <fullName evidence="2">Uncharacterized protein</fullName>
    </submittedName>
</protein>
<organism evidence="2">
    <name type="scientific">Setaria italica</name>
    <name type="common">Foxtail millet</name>
    <name type="synonym">Panicum italicum</name>
    <dbReference type="NCBI Taxonomy" id="4555"/>
    <lineage>
        <taxon>Eukaryota</taxon>
        <taxon>Viridiplantae</taxon>
        <taxon>Streptophyta</taxon>
        <taxon>Embryophyta</taxon>
        <taxon>Tracheophyta</taxon>
        <taxon>Spermatophyta</taxon>
        <taxon>Magnoliopsida</taxon>
        <taxon>Liliopsida</taxon>
        <taxon>Poales</taxon>
        <taxon>Poaceae</taxon>
        <taxon>PACMAD clade</taxon>
        <taxon>Panicoideae</taxon>
        <taxon>Panicodae</taxon>
        <taxon>Paniceae</taxon>
        <taxon>Cenchrinae</taxon>
        <taxon>Setaria</taxon>
    </lineage>
</organism>
<dbReference type="EMBL" id="CM003532">
    <property type="protein sequence ID" value="RCV24619.1"/>
    <property type="molecule type" value="Genomic_DNA"/>
</dbReference>
<proteinExistence type="predicted"/>
<sequence length="262" mass="28124">MTAEGVISELQDGGCHLGHPCEERPREGDEVGIPVEPGRRLGNGHGDCRGGGGEAEQTAAKGCLMVKLWRPAGGPRFRAAAEPDRPHRRESPPGCAGEEEEDKHSRSAGRATRKRVRSHAREPGARHLRALVITAAGRGLGGVAAWCSCDWERSGHSAAGHDQPQLMGMDPPPRRRCHRASLAATLPGRGRCQAWRHHGGGRGLLVGTRHTLSADLSGTTWFNRSSVQLGLVAMHGAPLYIAETSPPQIRGTLISLKELFMR</sequence>
<feature type="region of interest" description="Disordered" evidence="1">
    <location>
        <begin position="1"/>
        <end position="56"/>
    </location>
</feature>
<feature type="region of interest" description="Disordered" evidence="1">
    <location>
        <begin position="75"/>
        <end position="123"/>
    </location>
</feature>
<evidence type="ECO:0000256" key="1">
    <source>
        <dbReference type="SAM" id="MobiDB-lite"/>
    </source>
</evidence>
<feature type="compositionally biased region" description="Basic and acidic residues" evidence="1">
    <location>
        <begin position="79"/>
        <end position="91"/>
    </location>
</feature>
<feature type="compositionally biased region" description="Basic and acidic residues" evidence="1">
    <location>
        <begin position="19"/>
        <end position="29"/>
    </location>
</feature>
<dbReference type="AlphaFoldDB" id="A0A368R347"/>
<reference evidence="2" key="2">
    <citation type="submission" date="2015-07" db="EMBL/GenBank/DDBJ databases">
        <authorList>
            <person name="Noorani M."/>
        </authorList>
    </citation>
    <scope>NUCLEOTIDE SEQUENCE</scope>
    <source>
        <strain evidence="2">Yugu1</strain>
    </source>
</reference>
<accession>A0A368R347</accession>
<name>A0A368R347_SETIT</name>
<gene>
    <name evidence="2" type="ORF">SETIT_5G100300v2</name>
</gene>
<evidence type="ECO:0000313" key="2">
    <source>
        <dbReference type="EMBL" id="RCV24619.1"/>
    </source>
</evidence>